<proteinExistence type="inferred from homology"/>
<reference evidence="4 5" key="1">
    <citation type="submission" date="2016-10" db="EMBL/GenBank/DDBJ databases">
        <authorList>
            <person name="de Groot N.N."/>
        </authorList>
    </citation>
    <scope>NUCLEOTIDE SEQUENCE [LARGE SCALE GENOMIC DNA]</scope>
    <source>
        <strain evidence="4 5">DSM 43067</strain>
    </source>
</reference>
<comment type="similarity">
    <text evidence="1 2">Belongs to the enoyl-CoA hydratase/isomerase family.</text>
</comment>
<sequence>MTAAPRSGDRAGEPGAPGGAAGRRDGPAGRQDGAAGRQDGAEEARIQVDVSGGLARLVFANPRRRNALTSRMMLDAAAALDRLAADLDVRVLIVSGHGATFSAGADLRGMPGGGGDAPDAAAELFRGLDGFDRPVIAMIRGHCLGAGAAVALHADVRIAAPDSVFGIPAARVGIGYPMPEVKALVAAVGPSAAADLLYTARRVDGAEAHRMGLVTRLAADGDLDAVTASVAESIAANAPLSVRAAKAAIAAVTSPDRPAHRCRAERLLDLCAGSADAKEGARAILEKRPPVFVGR</sequence>
<feature type="region of interest" description="Disordered" evidence="3">
    <location>
        <begin position="1"/>
        <end position="44"/>
    </location>
</feature>
<dbReference type="Proteomes" id="UP000183413">
    <property type="component" value="Unassembled WGS sequence"/>
</dbReference>
<dbReference type="RefSeq" id="WP_083598504.1">
    <property type="nucleotide sequence ID" value="NZ_FOVH01000026.1"/>
</dbReference>
<dbReference type="PANTHER" id="PTHR11941:SF54">
    <property type="entry name" value="ENOYL-COA HYDRATASE, MITOCHONDRIAL"/>
    <property type="match status" value="1"/>
</dbReference>
<dbReference type="SUPFAM" id="SSF52096">
    <property type="entry name" value="ClpP/crotonase"/>
    <property type="match status" value="1"/>
</dbReference>
<evidence type="ECO:0000313" key="4">
    <source>
        <dbReference type="EMBL" id="SFQ28210.1"/>
    </source>
</evidence>
<keyword evidence="5" id="KW-1185">Reference proteome</keyword>
<dbReference type="GO" id="GO:0003824">
    <property type="term" value="F:catalytic activity"/>
    <property type="evidence" value="ECO:0007669"/>
    <property type="project" value="InterPro"/>
</dbReference>
<dbReference type="Pfam" id="PF00378">
    <property type="entry name" value="ECH_1"/>
    <property type="match status" value="1"/>
</dbReference>
<evidence type="ECO:0000256" key="2">
    <source>
        <dbReference type="RuleBase" id="RU003707"/>
    </source>
</evidence>
<dbReference type="CDD" id="cd06558">
    <property type="entry name" value="crotonase-like"/>
    <property type="match status" value="1"/>
</dbReference>
<dbReference type="AlphaFoldDB" id="A0A1I5X8B1"/>
<accession>A0A1I5X8B1</accession>
<dbReference type="PANTHER" id="PTHR11941">
    <property type="entry name" value="ENOYL-COA HYDRATASE-RELATED"/>
    <property type="match status" value="1"/>
</dbReference>
<name>A0A1I5X8B1_9ACTN</name>
<dbReference type="PROSITE" id="PS00166">
    <property type="entry name" value="ENOYL_COA_HYDRATASE"/>
    <property type="match status" value="1"/>
</dbReference>
<gene>
    <name evidence="4" type="ORF">SAMN04489713_12612</name>
</gene>
<organism evidence="4 5">
    <name type="scientific">Actinomadura madurae</name>
    <dbReference type="NCBI Taxonomy" id="1993"/>
    <lineage>
        <taxon>Bacteria</taxon>
        <taxon>Bacillati</taxon>
        <taxon>Actinomycetota</taxon>
        <taxon>Actinomycetes</taxon>
        <taxon>Streptosporangiales</taxon>
        <taxon>Thermomonosporaceae</taxon>
        <taxon>Actinomadura</taxon>
    </lineage>
</organism>
<protein>
    <submittedName>
        <fullName evidence="4">Enoyl-CoA hydratase/carnithine racemase</fullName>
    </submittedName>
</protein>
<dbReference type="InterPro" id="IPR029045">
    <property type="entry name" value="ClpP/crotonase-like_dom_sf"/>
</dbReference>
<feature type="compositionally biased region" description="Low complexity" evidence="3">
    <location>
        <begin position="28"/>
        <end position="38"/>
    </location>
</feature>
<dbReference type="EMBL" id="FOVH01000026">
    <property type="protein sequence ID" value="SFQ28210.1"/>
    <property type="molecule type" value="Genomic_DNA"/>
</dbReference>
<dbReference type="GO" id="GO:0006635">
    <property type="term" value="P:fatty acid beta-oxidation"/>
    <property type="evidence" value="ECO:0007669"/>
    <property type="project" value="TreeGrafter"/>
</dbReference>
<evidence type="ECO:0000256" key="1">
    <source>
        <dbReference type="ARBA" id="ARBA00005254"/>
    </source>
</evidence>
<dbReference type="Gene3D" id="3.90.226.10">
    <property type="entry name" value="2-enoyl-CoA Hydratase, Chain A, domain 1"/>
    <property type="match status" value="1"/>
</dbReference>
<dbReference type="eggNOG" id="COG1024">
    <property type="taxonomic scope" value="Bacteria"/>
</dbReference>
<dbReference type="InterPro" id="IPR001753">
    <property type="entry name" value="Enoyl-CoA_hydra/iso"/>
</dbReference>
<dbReference type="InParanoid" id="A0A1I5X8B1"/>
<evidence type="ECO:0000256" key="3">
    <source>
        <dbReference type="SAM" id="MobiDB-lite"/>
    </source>
</evidence>
<evidence type="ECO:0000313" key="5">
    <source>
        <dbReference type="Proteomes" id="UP000183413"/>
    </source>
</evidence>
<dbReference type="STRING" id="1993.SAMN04489713_12612"/>
<dbReference type="InterPro" id="IPR018376">
    <property type="entry name" value="Enoyl-CoA_hyd/isom_CS"/>
</dbReference>